<keyword evidence="5" id="KW-1185">Reference proteome</keyword>
<comment type="caution">
    <text evidence="4">The sequence shown here is derived from an EMBL/GenBank/DDBJ whole genome shotgun (WGS) entry which is preliminary data.</text>
</comment>
<feature type="transmembrane region" description="Helical" evidence="2">
    <location>
        <begin position="337"/>
        <end position="358"/>
    </location>
</feature>
<dbReference type="EMBL" id="QHKO01000001">
    <property type="protein sequence ID" value="RAL24807.1"/>
    <property type="molecule type" value="Genomic_DNA"/>
</dbReference>
<feature type="coiled-coil region" evidence="1">
    <location>
        <begin position="374"/>
        <end position="401"/>
    </location>
</feature>
<keyword evidence="3" id="KW-0732">Signal</keyword>
<keyword evidence="2" id="KW-0812">Transmembrane</keyword>
<evidence type="ECO:0000256" key="2">
    <source>
        <dbReference type="SAM" id="Phobius"/>
    </source>
</evidence>
<evidence type="ECO:0008006" key="6">
    <source>
        <dbReference type="Google" id="ProtNLM"/>
    </source>
</evidence>
<keyword evidence="1" id="KW-0175">Coiled coil</keyword>
<dbReference type="RefSeq" id="WP_111727979.1">
    <property type="nucleotide sequence ID" value="NZ_QHKO01000001.1"/>
</dbReference>
<feature type="chain" id="PRO_5016239042" description="Protein BatD" evidence="3">
    <location>
        <begin position="24"/>
        <end position="433"/>
    </location>
</feature>
<accession>A0A328C880</accession>
<keyword evidence="2" id="KW-1133">Transmembrane helix</keyword>
<evidence type="ECO:0000313" key="4">
    <source>
        <dbReference type="EMBL" id="RAL24807.1"/>
    </source>
</evidence>
<reference evidence="4 5" key="1">
    <citation type="submission" date="2018-05" db="EMBL/GenBank/DDBJ databases">
        <title>Lujinxingia marina gen. nov. sp. nov., a new facultative anaerobic member of the class Deltaproteobacteria, and proposal of Lujinxingaceae fam. nov.</title>
        <authorList>
            <person name="Li C.-M."/>
        </authorList>
    </citation>
    <scope>NUCLEOTIDE SEQUENCE [LARGE SCALE GENOMIC DNA]</scope>
    <source>
        <strain evidence="4 5">B210</strain>
    </source>
</reference>
<evidence type="ECO:0000256" key="3">
    <source>
        <dbReference type="SAM" id="SignalP"/>
    </source>
</evidence>
<gene>
    <name evidence="4" type="ORF">DL240_00935</name>
</gene>
<evidence type="ECO:0000313" key="5">
    <source>
        <dbReference type="Proteomes" id="UP000249169"/>
    </source>
</evidence>
<dbReference type="OrthoDB" id="5490750at2"/>
<proteinExistence type="predicted"/>
<name>A0A328C880_9DELT</name>
<dbReference type="Proteomes" id="UP000249169">
    <property type="component" value="Unassembled WGS sequence"/>
</dbReference>
<dbReference type="AlphaFoldDB" id="A0A328C880"/>
<organism evidence="4 5">
    <name type="scientific">Lujinxingia litoralis</name>
    <dbReference type="NCBI Taxonomy" id="2211119"/>
    <lineage>
        <taxon>Bacteria</taxon>
        <taxon>Deltaproteobacteria</taxon>
        <taxon>Bradymonadales</taxon>
        <taxon>Lujinxingiaceae</taxon>
        <taxon>Lujinxingia</taxon>
    </lineage>
</organism>
<protein>
    <recommendedName>
        <fullName evidence="6">Protein BatD</fullName>
    </recommendedName>
</protein>
<keyword evidence="2" id="KW-0472">Membrane</keyword>
<feature type="signal peptide" evidence="3">
    <location>
        <begin position="1"/>
        <end position="23"/>
    </location>
</feature>
<evidence type="ECO:0000256" key="1">
    <source>
        <dbReference type="SAM" id="Coils"/>
    </source>
</evidence>
<sequence>MKYLSRLMPLLGLLLAFASSVHAQELPTAPAATAAPTAHQATAAPEQWSIHVELAHGADDQAALAGTPVILEASRPQGPFEVNAPEPVARWTAVADAQGVATFAQVPAQVAQQGLRLRARATYGGVPFSSRPYAAANGLRMNIEVFDRGHDLSGLRVASKRVIVEPWEEYIILSQTWTFTLDADHAVDISMVPDPEYARGLPIRLPLKAEGIRADGQGSFEVINNVVFWTGVIKPGEPINMQIRFSMAARDDVFNYAQEMAWPVDQIQIIAPLQTQYERTPRLNDLAMVAPEFELTTDASSLGLRDDMEFLIANRRDLAASQSYAFQLRGLPFGRPLGGWIALALGALVSLLIIVFGLREHRRLHDGSRSDAIVSALNAEREALLDELAELRRLRQTADEETQWEIDTELGLLRERLSLILSKLRDLGQAPAA</sequence>